<proteinExistence type="predicted"/>
<keyword evidence="3" id="KW-1185">Reference proteome</keyword>
<accession>A0ABS8WIB6</accession>
<organism evidence="2 3">
    <name type="scientific">Datura stramonium</name>
    <name type="common">Jimsonweed</name>
    <name type="synonym">Common thornapple</name>
    <dbReference type="NCBI Taxonomy" id="4076"/>
    <lineage>
        <taxon>Eukaryota</taxon>
        <taxon>Viridiplantae</taxon>
        <taxon>Streptophyta</taxon>
        <taxon>Embryophyta</taxon>
        <taxon>Tracheophyta</taxon>
        <taxon>Spermatophyta</taxon>
        <taxon>Magnoliopsida</taxon>
        <taxon>eudicotyledons</taxon>
        <taxon>Gunneridae</taxon>
        <taxon>Pentapetalae</taxon>
        <taxon>asterids</taxon>
        <taxon>lamiids</taxon>
        <taxon>Solanales</taxon>
        <taxon>Solanaceae</taxon>
        <taxon>Solanoideae</taxon>
        <taxon>Datureae</taxon>
        <taxon>Datura</taxon>
    </lineage>
</organism>
<gene>
    <name evidence="2" type="ORF">HAX54_045720</name>
</gene>
<reference evidence="2 3" key="1">
    <citation type="journal article" date="2021" name="BMC Genomics">
        <title>Datura genome reveals duplications of psychoactive alkaloid biosynthetic genes and high mutation rate following tissue culture.</title>
        <authorList>
            <person name="Rajewski A."/>
            <person name="Carter-House D."/>
            <person name="Stajich J."/>
            <person name="Litt A."/>
        </authorList>
    </citation>
    <scope>NUCLEOTIDE SEQUENCE [LARGE SCALE GENOMIC DNA]</scope>
    <source>
        <strain evidence="2">AR-01</strain>
    </source>
</reference>
<evidence type="ECO:0000313" key="3">
    <source>
        <dbReference type="Proteomes" id="UP000823775"/>
    </source>
</evidence>
<protein>
    <submittedName>
        <fullName evidence="2">Uncharacterized protein</fullName>
    </submittedName>
</protein>
<feature type="region of interest" description="Disordered" evidence="1">
    <location>
        <begin position="51"/>
        <end position="70"/>
    </location>
</feature>
<dbReference type="EMBL" id="JACEIK010007112">
    <property type="protein sequence ID" value="MCE3049754.1"/>
    <property type="molecule type" value="Genomic_DNA"/>
</dbReference>
<name>A0ABS8WIB6_DATST</name>
<evidence type="ECO:0000256" key="1">
    <source>
        <dbReference type="SAM" id="MobiDB-lite"/>
    </source>
</evidence>
<comment type="caution">
    <text evidence="2">The sequence shown here is derived from an EMBL/GenBank/DDBJ whole genome shotgun (WGS) entry which is preliminary data.</text>
</comment>
<dbReference type="Proteomes" id="UP000823775">
    <property type="component" value="Unassembled WGS sequence"/>
</dbReference>
<feature type="compositionally biased region" description="Polar residues" evidence="1">
    <location>
        <begin position="57"/>
        <end position="69"/>
    </location>
</feature>
<evidence type="ECO:0000313" key="2">
    <source>
        <dbReference type="EMBL" id="MCE3049754.1"/>
    </source>
</evidence>
<sequence>MAAMMELHEMLTNKVMEIKVWSVNAIRKVERKEKIDDEVYFYNDEKEGVVENHGMGSHSNHQEASQSSWREGYRNQVSADVKVPLVEMVTTNLECVGCCGDNITKSGKTLHNSVESVDEDIMEQDYKAMLFQEPLKVVLLNRDRKGIEGFEEICHALTGLGSYSY</sequence>